<organism evidence="1">
    <name type="scientific">mine drainage metagenome</name>
    <dbReference type="NCBI Taxonomy" id="410659"/>
    <lineage>
        <taxon>unclassified sequences</taxon>
        <taxon>metagenomes</taxon>
        <taxon>ecological metagenomes</taxon>
    </lineage>
</organism>
<proteinExistence type="predicted"/>
<protein>
    <submittedName>
        <fullName evidence="1">Phage late control protein Gpd</fullName>
    </submittedName>
</protein>
<evidence type="ECO:0000313" key="1">
    <source>
        <dbReference type="EMBL" id="OIQ71781.1"/>
    </source>
</evidence>
<dbReference type="SUPFAM" id="SSF69279">
    <property type="entry name" value="Phage tail proteins"/>
    <property type="match status" value="1"/>
</dbReference>
<accession>A0A1J5Q762</accession>
<sequence length="337" mass="36220">MPAFQAPTIQVTIDGTPIYGLLRASVVATNSFCADTYGLTFAIGVQPQNDIGFWSGLTSGIVAVSAVQKSPYGPISNPLITGIIDGIGIDPVHGVATVEGRDLSGRLVDCYRQQDFVNQTASEIVATIAQYHGLPPRVTATDGNVGRYYADGYTKLSLGQYSRLQSDWDLIVELAREAAFDVYVQGTSLYFQPPGAPTGPLVGLSLSEVQGLFVERNVNVSVNAMARVQSWNSRDMASYSSLPTQPPGAGSLPFLFSGSNYTSQQVTDSMSQYGAELMRLATTLRIEMPWNPALTPRTVILLSGTNSELDRAYRIDTVESRFSGSSGSEQTIFACQI</sequence>
<reference evidence="1" key="1">
    <citation type="submission" date="2016-10" db="EMBL/GenBank/DDBJ databases">
        <title>Sequence of Gallionella enrichment culture.</title>
        <authorList>
            <person name="Poehlein A."/>
            <person name="Muehling M."/>
            <person name="Daniel R."/>
        </authorList>
    </citation>
    <scope>NUCLEOTIDE SEQUENCE</scope>
</reference>
<name>A0A1J5Q762_9ZZZZ</name>
<gene>
    <name evidence="1" type="ORF">GALL_465980</name>
</gene>
<dbReference type="EMBL" id="MLJW01003561">
    <property type="protein sequence ID" value="OIQ71781.1"/>
    <property type="molecule type" value="Genomic_DNA"/>
</dbReference>
<comment type="caution">
    <text evidence="1">The sequence shown here is derived from an EMBL/GenBank/DDBJ whole genome shotgun (WGS) entry which is preliminary data.</text>
</comment>
<dbReference type="AlphaFoldDB" id="A0A1J5Q762"/>